<dbReference type="AlphaFoldDB" id="A0AAE1FHD1"/>
<name>A0AAE1FHD1_PETCI</name>
<evidence type="ECO:0000256" key="6">
    <source>
        <dbReference type="ARBA" id="ARBA00022840"/>
    </source>
</evidence>
<dbReference type="GO" id="GO:0004674">
    <property type="term" value="F:protein serine/threonine kinase activity"/>
    <property type="evidence" value="ECO:0007669"/>
    <property type="project" value="UniProtKB-KW"/>
</dbReference>
<dbReference type="PROSITE" id="PS00107">
    <property type="entry name" value="PROTEIN_KINASE_ATP"/>
    <property type="match status" value="1"/>
</dbReference>
<protein>
    <recommendedName>
        <fullName evidence="1">non-specific serine/threonine protein kinase</fullName>
        <ecNumber evidence="1">2.7.11.1</ecNumber>
    </recommendedName>
</protein>
<dbReference type="EC" id="2.7.11.1" evidence="1"/>
<dbReference type="GO" id="GO:0005634">
    <property type="term" value="C:nucleus"/>
    <property type="evidence" value="ECO:0007669"/>
    <property type="project" value="TreeGrafter"/>
</dbReference>
<evidence type="ECO:0000256" key="7">
    <source>
        <dbReference type="PROSITE-ProRule" id="PRU10141"/>
    </source>
</evidence>
<feature type="domain" description="Protein kinase" evidence="9">
    <location>
        <begin position="87"/>
        <end position="836"/>
    </location>
</feature>
<evidence type="ECO:0000256" key="5">
    <source>
        <dbReference type="ARBA" id="ARBA00022777"/>
    </source>
</evidence>
<reference evidence="10" key="1">
    <citation type="submission" date="2023-10" db="EMBL/GenBank/DDBJ databases">
        <title>Genome assemblies of two species of porcelain crab, Petrolisthes cinctipes and Petrolisthes manimaculis (Anomura: Porcellanidae).</title>
        <authorList>
            <person name="Angst P."/>
        </authorList>
    </citation>
    <scope>NUCLEOTIDE SEQUENCE</scope>
    <source>
        <strain evidence="10">PB745_01</strain>
        <tissue evidence="10">Gill</tissue>
    </source>
</reference>
<feature type="compositionally biased region" description="Polar residues" evidence="8">
    <location>
        <begin position="302"/>
        <end position="312"/>
    </location>
</feature>
<dbReference type="PANTHER" id="PTHR44167:SF23">
    <property type="entry name" value="CDC7 KINASE, ISOFORM A-RELATED"/>
    <property type="match status" value="1"/>
</dbReference>
<proteinExistence type="predicted"/>
<evidence type="ECO:0000259" key="9">
    <source>
        <dbReference type="PROSITE" id="PS50011"/>
    </source>
</evidence>
<keyword evidence="11" id="KW-1185">Reference proteome</keyword>
<dbReference type="Gene3D" id="1.10.510.10">
    <property type="entry name" value="Transferase(Phosphotransferase) domain 1"/>
    <property type="match status" value="3"/>
</dbReference>
<keyword evidence="6 7" id="KW-0067">ATP-binding</keyword>
<dbReference type="GO" id="GO:0044773">
    <property type="term" value="P:mitotic DNA damage checkpoint signaling"/>
    <property type="evidence" value="ECO:0007669"/>
    <property type="project" value="TreeGrafter"/>
</dbReference>
<dbReference type="InterPro" id="IPR011009">
    <property type="entry name" value="Kinase-like_dom_sf"/>
</dbReference>
<feature type="region of interest" description="Disordered" evidence="8">
    <location>
        <begin position="742"/>
        <end position="777"/>
    </location>
</feature>
<dbReference type="SUPFAM" id="SSF56112">
    <property type="entry name" value="Protein kinase-like (PK-like)"/>
    <property type="match status" value="1"/>
</dbReference>
<feature type="region of interest" description="Disordered" evidence="8">
    <location>
        <begin position="282"/>
        <end position="312"/>
    </location>
</feature>
<organism evidence="10 11">
    <name type="scientific">Petrolisthes cinctipes</name>
    <name type="common">Flat porcelain crab</name>
    <dbReference type="NCBI Taxonomy" id="88211"/>
    <lineage>
        <taxon>Eukaryota</taxon>
        <taxon>Metazoa</taxon>
        <taxon>Ecdysozoa</taxon>
        <taxon>Arthropoda</taxon>
        <taxon>Crustacea</taxon>
        <taxon>Multicrustacea</taxon>
        <taxon>Malacostraca</taxon>
        <taxon>Eumalacostraca</taxon>
        <taxon>Eucarida</taxon>
        <taxon>Decapoda</taxon>
        <taxon>Pleocyemata</taxon>
        <taxon>Anomura</taxon>
        <taxon>Galatheoidea</taxon>
        <taxon>Porcellanidae</taxon>
        <taxon>Petrolisthes</taxon>
    </lineage>
</organism>
<feature type="binding site" evidence="7">
    <location>
        <position position="121"/>
    </location>
    <ligand>
        <name>ATP</name>
        <dbReference type="ChEBI" id="CHEBI:30616"/>
    </ligand>
</feature>
<keyword evidence="4 7" id="KW-0547">Nucleotide-binding</keyword>
<evidence type="ECO:0000313" key="10">
    <source>
        <dbReference type="EMBL" id="KAK3873634.1"/>
    </source>
</evidence>
<dbReference type="EMBL" id="JAWQEG010002203">
    <property type="protein sequence ID" value="KAK3873634.1"/>
    <property type="molecule type" value="Genomic_DNA"/>
</dbReference>
<dbReference type="Gene3D" id="3.30.200.20">
    <property type="entry name" value="Phosphorylase Kinase, domain 1"/>
    <property type="match status" value="1"/>
</dbReference>
<keyword evidence="2" id="KW-0723">Serine/threonine-protein kinase</keyword>
<feature type="region of interest" description="Disordered" evidence="8">
    <location>
        <begin position="674"/>
        <end position="725"/>
    </location>
</feature>
<feature type="compositionally biased region" description="Low complexity" evidence="8">
    <location>
        <begin position="692"/>
        <end position="714"/>
    </location>
</feature>
<gene>
    <name evidence="10" type="ORF">Pcinc_021358</name>
</gene>
<evidence type="ECO:0000256" key="4">
    <source>
        <dbReference type="ARBA" id="ARBA00022741"/>
    </source>
</evidence>
<dbReference type="InterPro" id="IPR000719">
    <property type="entry name" value="Prot_kinase_dom"/>
</dbReference>
<evidence type="ECO:0000313" key="11">
    <source>
        <dbReference type="Proteomes" id="UP001286313"/>
    </source>
</evidence>
<keyword evidence="5" id="KW-0418">Kinase</keyword>
<dbReference type="InterPro" id="IPR008271">
    <property type="entry name" value="Ser/Thr_kinase_AS"/>
</dbReference>
<dbReference type="Proteomes" id="UP001286313">
    <property type="component" value="Unassembled WGS sequence"/>
</dbReference>
<dbReference type="SMART" id="SM00220">
    <property type="entry name" value="S_TKc"/>
    <property type="match status" value="1"/>
</dbReference>
<dbReference type="PROSITE" id="PS00108">
    <property type="entry name" value="PROTEIN_KINASE_ST"/>
    <property type="match status" value="1"/>
</dbReference>
<evidence type="ECO:0000256" key="8">
    <source>
        <dbReference type="SAM" id="MobiDB-lite"/>
    </source>
</evidence>
<evidence type="ECO:0000256" key="3">
    <source>
        <dbReference type="ARBA" id="ARBA00022679"/>
    </source>
</evidence>
<sequence length="839" mass="90949">MEFDCDDLLLIGVLLLTGEESRPTRRRQRDVCGVTPGPDPPSLPKAPKTHCNMEAIHLTDSANSKTEEERDSIALLLDSVPQLESLFVINQCIGHGTFSSVYLARTKHNTTINGRKHFAVKHIIPTSHPSRVYMELKCLKMIGGSDNVMGVTMCFRQMNHIVLIMPHFPHNSFSEYVGCLSTEELKDYLVALLVALRRVHSFNIIHRDVKPANFLYNRKYKRYSLVDFGLAQEVGQRRRSIGGGRTATATITTPSVAAISPPVLDTPCPPASRTVKRKLGVLTSGDGDSYDGEKSKRPRHMTSPSAPHTCVLSSTSSRVNTVLRRSPRKQCSSILMSPKKENLEALLEEDLICTPKKNHINTVLAQDSPSKHTRSAEACRRLDSIDGGEFGVNSALQVKCEPLRTLRRSPRKAMSGSHTAGPLDGLIKHLQQVSERHGSNSTPVMRTGKTKAEDGSGSCESVVAGRNAGQRLCQNVANCSPKVSGLILTPDHSTTTTKSVKSGKVLQEVKTKSGSMLCPVSCHCYGSAKVCKVCIGRSNQVAPRAGTPGFRAPEVLLRHPHQGTGVDMWSVGVVLLSLLSGRYPFFRAADDLSTLAEITTLLGTTIVRKAAAKIEKLVTCSVEKQPLDLMKVCEILRNNTGSEGGGGDECVTGSRVCPGCRQRNICVCMVPPSTAAAPSGKKKMLTQDPQRKSGSSFTSLSPSSSSRKAKSVTSQKATGTLSTQQHHHLLAQAHNNILKETSEHSSTNKVILTHPGLPPSPSSSPHPEKRDPNENPSLAVTNDILKISDHSSSSSSKNGCAPPVYPRQVYHLLLRLLDPDPQTRITAENALAHPFLTSA</sequence>
<feature type="region of interest" description="Disordered" evidence="8">
    <location>
        <begin position="435"/>
        <end position="457"/>
    </location>
</feature>
<keyword evidence="3" id="KW-0808">Transferase</keyword>
<evidence type="ECO:0000256" key="2">
    <source>
        <dbReference type="ARBA" id="ARBA00022527"/>
    </source>
</evidence>
<feature type="region of interest" description="Disordered" evidence="8">
    <location>
        <begin position="25"/>
        <end position="48"/>
    </location>
</feature>
<dbReference type="PANTHER" id="PTHR44167">
    <property type="entry name" value="OVARIAN-SPECIFIC SERINE/THREONINE-PROTEIN KINASE LOK-RELATED"/>
    <property type="match status" value="1"/>
</dbReference>
<dbReference type="Pfam" id="PF00069">
    <property type="entry name" value="Pkinase"/>
    <property type="match status" value="2"/>
</dbReference>
<accession>A0AAE1FHD1</accession>
<dbReference type="PROSITE" id="PS50011">
    <property type="entry name" value="PROTEIN_KINASE_DOM"/>
    <property type="match status" value="1"/>
</dbReference>
<dbReference type="GO" id="GO:0005524">
    <property type="term" value="F:ATP binding"/>
    <property type="evidence" value="ECO:0007669"/>
    <property type="project" value="UniProtKB-UniRule"/>
</dbReference>
<evidence type="ECO:0000256" key="1">
    <source>
        <dbReference type="ARBA" id="ARBA00012513"/>
    </source>
</evidence>
<dbReference type="InterPro" id="IPR017441">
    <property type="entry name" value="Protein_kinase_ATP_BS"/>
</dbReference>
<comment type="caution">
    <text evidence="10">The sequence shown here is derived from an EMBL/GenBank/DDBJ whole genome shotgun (WGS) entry which is preliminary data.</text>
</comment>